<dbReference type="EMBL" id="JAECSB010000077">
    <property type="protein sequence ID" value="MBH5145426.1"/>
    <property type="molecule type" value="Genomic_DNA"/>
</dbReference>
<gene>
    <name evidence="2" type="ORF">I3517_22785</name>
</gene>
<dbReference type="AlphaFoldDB" id="A0A8I1D8U3"/>
<organism evidence="2 3">
    <name type="scientific">Rhodococcus erythropolis</name>
    <name type="common">Arthrobacter picolinophilus</name>
    <dbReference type="NCBI Taxonomy" id="1833"/>
    <lineage>
        <taxon>Bacteria</taxon>
        <taxon>Bacillati</taxon>
        <taxon>Actinomycetota</taxon>
        <taxon>Actinomycetes</taxon>
        <taxon>Mycobacteriales</taxon>
        <taxon>Nocardiaceae</taxon>
        <taxon>Rhodococcus</taxon>
        <taxon>Rhodococcus erythropolis group</taxon>
    </lineage>
</organism>
<protein>
    <submittedName>
        <fullName evidence="2">IS3 family transposase</fullName>
    </submittedName>
</protein>
<proteinExistence type="predicted"/>
<sequence length="48" mass="5330">MSPHAQYLSIDALATALHEYIYWCNTERISTNIGGLSPVQHRTQATVA</sequence>
<dbReference type="Proteomes" id="UP000627573">
    <property type="component" value="Unassembled WGS sequence"/>
</dbReference>
<evidence type="ECO:0000259" key="1">
    <source>
        <dbReference type="Pfam" id="PF13333"/>
    </source>
</evidence>
<reference evidence="2 3" key="1">
    <citation type="submission" date="2020-12" db="EMBL/GenBank/DDBJ databases">
        <title>Draft genome sequence of furan degrading bacterial strain FUR100.</title>
        <authorList>
            <person name="Woiski C."/>
        </authorList>
    </citation>
    <scope>NUCLEOTIDE SEQUENCE [LARGE SCALE GENOMIC DNA]</scope>
    <source>
        <strain evidence="2 3">FUR100</strain>
    </source>
</reference>
<evidence type="ECO:0000313" key="2">
    <source>
        <dbReference type="EMBL" id="MBH5145426.1"/>
    </source>
</evidence>
<comment type="caution">
    <text evidence="2">The sequence shown here is derived from an EMBL/GenBank/DDBJ whole genome shotgun (WGS) entry which is preliminary data.</text>
</comment>
<dbReference type="InterPro" id="IPR001584">
    <property type="entry name" value="Integrase_cat-core"/>
</dbReference>
<dbReference type="Pfam" id="PF13333">
    <property type="entry name" value="rve_2"/>
    <property type="match status" value="1"/>
</dbReference>
<accession>A0A8I1D8U3</accession>
<evidence type="ECO:0000313" key="3">
    <source>
        <dbReference type="Proteomes" id="UP000627573"/>
    </source>
</evidence>
<feature type="domain" description="Integrase catalytic" evidence="1">
    <location>
        <begin position="5"/>
        <end position="44"/>
    </location>
</feature>
<dbReference type="GO" id="GO:0015074">
    <property type="term" value="P:DNA integration"/>
    <property type="evidence" value="ECO:0007669"/>
    <property type="project" value="InterPro"/>
</dbReference>
<name>A0A8I1D8U3_RHOER</name>
<keyword evidence="3" id="KW-1185">Reference proteome</keyword>